<feature type="domain" description="Right handed beta helix" evidence="3">
    <location>
        <begin position="403"/>
        <end position="497"/>
    </location>
</feature>
<evidence type="ECO:0000256" key="2">
    <source>
        <dbReference type="SAM" id="SignalP"/>
    </source>
</evidence>
<keyword evidence="5" id="KW-1185">Reference proteome</keyword>
<organism evidence="4 5">
    <name type="scientific">Methylomonas defluvii</name>
    <dbReference type="NCBI Taxonomy" id="3045149"/>
    <lineage>
        <taxon>Bacteria</taxon>
        <taxon>Pseudomonadati</taxon>
        <taxon>Pseudomonadota</taxon>
        <taxon>Gammaproteobacteria</taxon>
        <taxon>Methylococcales</taxon>
        <taxon>Methylococcaceae</taxon>
        <taxon>Methylomonas</taxon>
    </lineage>
</organism>
<dbReference type="PANTHER" id="PTHR22990:SF15">
    <property type="entry name" value="F-BOX ONLY PROTEIN 10"/>
    <property type="match status" value="1"/>
</dbReference>
<feature type="chain" id="PRO_5045568209" evidence="2">
    <location>
        <begin position="16"/>
        <end position="502"/>
    </location>
</feature>
<evidence type="ECO:0000256" key="1">
    <source>
        <dbReference type="ARBA" id="ARBA00022737"/>
    </source>
</evidence>
<dbReference type="Gene3D" id="2.160.20.10">
    <property type="entry name" value="Single-stranded right-handed beta-helix, Pectin lyase-like"/>
    <property type="match status" value="2"/>
</dbReference>
<reference evidence="4 5" key="1">
    <citation type="submission" date="2023-11" db="EMBL/GenBank/DDBJ databases">
        <authorList>
            <person name="Ouyang M.-Y."/>
        </authorList>
    </citation>
    <scope>NUCLEOTIDE SEQUENCE [LARGE SCALE GENOMIC DNA]</scope>
    <source>
        <strain evidence="4 5">OY6</strain>
    </source>
</reference>
<dbReference type="InterPro" id="IPR051550">
    <property type="entry name" value="SCF-Subunits/Alg-Epimerases"/>
</dbReference>
<keyword evidence="2" id="KW-0732">Signal</keyword>
<dbReference type="Pfam" id="PF13229">
    <property type="entry name" value="Beta_helix"/>
    <property type="match status" value="2"/>
</dbReference>
<dbReference type="EMBL" id="JAXARY010000004">
    <property type="protein sequence ID" value="MDX8126976.1"/>
    <property type="molecule type" value="Genomic_DNA"/>
</dbReference>
<evidence type="ECO:0000313" key="5">
    <source>
        <dbReference type="Proteomes" id="UP001284537"/>
    </source>
</evidence>
<accession>A0ABU4UBZ3</accession>
<protein>
    <submittedName>
        <fullName evidence="4">Right-handed parallel beta-helix repeat-containing protein</fullName>
    </submittedName>
</protein>
<dbReference type="RefSeq" id="WP_319961011.1">
    <property type="nucleotide sequence ID" value="NZ_JAXARY010000004.1"/>
</dbReference>
<dbReference type="SMART" id="SM00710">
    <property type="entry name" value="PbH1"/>
    <property type="match status" value="6"/>
</dbReference>
<dbReference type="InterPro" id="IPR039448">
    <property type="entry name" value="Beta_helix"/>
</dbReference>
<dbReference type="SUPFAM" id="SSF51126">
    <property type="entry name" value="Pectin lyase-like"/>
    <property type="match status" value="2"/>
</dbReference>
<keyword evidence="1" id="KW-0677">Repeat</keyword>
<dbReference type="InterPro" id="IPR012334">
    <property type="entry name" value="Pectin_lyas_fold"/>
</dbReference>
<evidence type="ECO:0000259" key="3">
    <source>
        <dbReference type="Pfam" id="PF13229"/>
    </source>
</evidence>
<feature type="domain" description="Right handed beta helix" evidence="3">
    <location>
        <begin position="102"/>
        <end position="251"/>
    </location>
</feature>
<feature type="signal peptide" evidence="2">
    <location>
        <begin position="1"/>
        <end position="15"/>
    </location>
</feature>
<gene>
    <name evidence="4" type="ORF">QLH52_06765</name>
</gene>
<name>A0ABU4UBZ3_9GAMM</name>
<dbReference type="PANTHER" id="PTHR22990">
    <property type="entry name" value="F-BOX ONLY PROTEIN"/>
    <property type="match status" value="1"/>
</dbReference>
<dbReference type="InterPro" id="IPR011050">
    <property type="entry name" value="Pectin_lyase_fold/virulence"/>
</dbReference>
<dbReference type="Proteomes" id="UP001284537">
    <property type="component" value="Unassembled WGS sequence"/>
</dbReference>
<proteinExistence type="predicted"/>
<comment type="caution">
    <text evidence="4">The sequence shown here is derived from an EMBL/GenBank/DDBJ whole genome shotgun (WGS) entry which is preliminary data.</text>
</comment>
<sequence>MFVAFLMLSIQATLAAAGNPPAQEIPAQTITANTTWPNIGVPYHVAGNITVASGATLTVAAGTELAFAPSAALTVNGSLSVQGSAEQNVEFRRDDPAQAWGGIVLNAGSSSNFRQARIRGAATCVTVNGGTQDIANSVISECTGNGAYLSSASNVILANSHIVQNQTGLYVASGSPRIENNLIVENSSYGIFSNSNAAPKIRYNTIDLNGDDGVYFSQPSASLVFENNIVTRNRIGLYAYYGSDFSRGNNNVWGNGTDRQSSGAAYITAPKASEISSDPQYQSPYLGDWRLNAGSPSKTASSAGGEIGAYGNGGNVAVYNPGYSTMPTTSGSLTQNERWSGDVVLTGDVTVNWPWRLVIEPGTRIKVPANASLTVNSLASLVGSAESPIIFEAASGGGQWSGLTIGNSAAASVVRYVQITGANTCLNLSGTAHEINHNIINGCGTAIMVNSGGPKIENNLIVENSSYGIFSNSNAAPKIRYNTIDLNGDDGVYFSQPSASLV</sequence>
<feature type="non-terminal residue" evidence="4">
    <location>
        <position position="502"/>
    </location>
</feature>
<dbReference type="InterPro" id="IPR006626">
    <property type="entry name" value="PbH1"/>
</dbReference>
<evidence type="ECO:0000313" key="4">
    <source>
        <dbReference type="EMBL" id="MDX8126976.1"/>
    </source>
</evidence>